<organism evidence="1 2">
    <name type="scientific">Luteimonas terrae</name>
    <dbReference type="NCBI Taxonomy" id="1530191"/>
    <lineage>
        <taxon>Bacteria</taxon>
        <taxon>Pseudomonadati</taxon>
        <taxon>Pseudomonadota</taxon>
        <taxon>Gammaproteobacteria</taxon>
        <taxon>Lysobacterales</taxon>
        <taxon>Lysobacteraceae</taxon>
        <taxon>Luteimonas</taxon>
    </lineage>
</organism>
<name>A0ABU1Y0H5_9GAMM</name>
<protein>
    <submittedName>
        <fullName evidence="1">Uncharacterized protein</fullName>
    </submittedName>
</protein>
<comment type="caution">
    <text evidence="1">The sequence shown here is derived from an EMBL/GenBank/DDBJ whole genome shotgun (WGS) entry which is preliminary data.</text>
</comment>
<sequence>MLPEQLAQPATFDGNGLAELRLCAALLPAGLAVSATPLPPAPSLRVMELSAAMVDSTSSARGDVLEPCHDWSLTPRQAEESFRQSEPDGFAEYIHRFDTAACKITGRLRREDGTWQFTINAAGNSMWRQGTEVRYFGCWTTQCARVLSSRDFIAPDSI</sequence>
<accession>A0ABU1Y0H5</accession>
<evidence type="ECO:0000313" key="2">
    <source>
        <dbReference type="Proteomes" id="UP001256588"/>
    </source>
</evidence>
<dbReference type="Proteomes" id="UP001256588">
    <property type="component" value="Unassembled WGS sequence"/>
</dbReference>
<dbReference type="EMBL" id="JAVDWO010000016">
    <property type="protein sequence ID" value="MDR7194523.1"/>
    <property type="molecule type" value="Genomic_DNA"/>
</dbReference>
<proteinExistence type="predicted"/>
<keyword evidence="2" id="KW-1185">Reference proteome</keyword>
<dbReference type="RefSeq" id="WP_310237933.1">
    <property type="nucleotide sequence ID" value="NZ_JAVDWO010000016.1"/>
</dbReference>
<gene>
    <name evidence="1" type="ORF">J2W68_003271</name>
</gene>
<evidence type="ECO:0000313" key="1">
    <source>
        <dbReference type="EMBL" id="MDR7194523.1"/>
    </source>
</evidence>
<reference evidence="1 2" key="1">
    <citation type="submission" date="2023-07" db="EMBL/GenBank/DDBJ databases">
        <title>Sorghum-associated microbial communities from plants grown in Nebraska, USA.</title>
        <authorList>
            <person name="Schachtman D."/>
        </authorList>
    </citation>
    <scope>NUCLEOTIDE SEQUENCE [LARGE SCALE GENOMIC DNA]</scope>
    <source>
        <strain evidence="1 2">4099</strain>
    </source>
</reference>